<proteinExistence type="predicted"/>
<accession>A2CDJ0</accession>
<dbReference type="KEGG" id="pmf:P9303_28201"/>
<organism evidence="1 2">
    <name type="scientific">Prochlorococcus marinus (strain MIT 9303)</name>
    <dbReference type="NCBI Taxonomy" id="59922"/>
    <lineage>
        <taxon>Bacteria</taxon>
        <taxon>Bacillati</taxon>
        <taxon>Cyanobacteriota</taxon>
        <taxon>Cyanophyceae</taxon>
        <taxon>Synechococcales</taxon>
        <taxon>Prochlorococcaceae</taxon>
        <taxon>Prochlorococcus</taxon>
    </lineage>
</organism>
<name>A2CDJ0_PROM3</name>
<evidence type="ECO:0000313" key="1">
    <source>
        <dbReference type="EMBL" id="ABM79550.1"/>
    </source>
</evidence>
<sequence length="140" mass="15777">MKAPKILINTNYTITAMSRLDRRRLHFAPVSQYYGVLGDSGKSIADVHGGWLLEDNWSKEDWIAFYVTCVQCLHQYLEKGLFRFDDEVLADRQLISAAGGNEDLLNTLKTFIKEVVASGGECTKQQVLDTNLCSSSLDQR</sequence>
<dbReference type="HOGENOM" id="CLU_1833437_0_0_3"/>
<dbReference type="BioCyc" id="PMAR59922:G1G80-2474-MONOMER"/>
<dbReference type="Proteomes" id="UP000002274">
    <property type="component" value="Chromosome"/>
</dbReference>
<evidence type="ECO:0000313" key="2">
    <source>
        <dbReference type="Proteomes" id="UP000002274"/>
    </source>
</evidence>
<protein>
    <submittedName>
        <fullName evidence="1">Uncharacterized protein</fullName>
    </submittedName>
</protein>
<dbReference type="AlphaFoldDB" id="A2CDJ0"/>
<dbReference type="RefSeq" id="WP_011827392.1">
    <property type="nucleotide sequence ID" value="NC_008820.1"/>
</dbReference>
<gene>
    <name evidence="1" type="ordered locus">P9303_28201</name>
</gene>
<dbReference type="EMBL" id="CP000554">
    <property type="protein sequence ID" value="ABM79550.1"/>
    <property type="molecule type" value="Genomic_DNA"/>
</dbReference>
<reference evidence="1 2" key="1">
    <citation type="journal article" date="2007" name="PLoS Genet.">
        <title>Patterns and implications of gene gain and loss in the evolution of Prochlorococcus.</title>
        <authorList>
            <person name="Kettler G.C."/>
            <person name="Martiny A.C."/>
            <person name="Huang K."/>
            <person name="Zucker J."/>
            <person name="Coleman M.L."/>
            <person name="Rodrigue S."/>
            <person name="Chen F."/>
            <person name="Lapidus A."/>
            <person name="Ferriera S."/>
            <person name="Johnson J."/>
            <person name="Steglich C."/>
            <person name="Church G.M."/>
            <person name="Richardson P."/>
            <person name="Chisholm S.W."/>
        </authorList>
    </citation>
    <scope>NUCLEOTIDE SEQUENCE [LARGE SCALE GENOMIC DNA]</scope>
    <source>
        <strain evidence="1 2">MIT 9303</strain>
    </source>
</reference>